<evidence type="ECO:0000313" key="2">
    <source>
        <dbReference type="Proteomes" id="UP000030669"/>
    </source>
</evidence>
<dbReference type="GeneID" id="19301001"/>
<keyword evidence="2" id="KW-1185">Reference proteome</keyword>
<reference evidence="1 2" key="1">
    <citation type="journal article" date="2012" name="Science">
        <title>The Paleozoic origin of enzymatic lignin decomposition reconstructed from 31 fungal genomes.</title>
        <authorList>
            <person name="Floudas D."/>
            <person name="Binder M."/>
            <person name="Riley R."/>
            <person name="Barry K."/>
            <person name="Blanchette R.A."/>
            <person name="Henrissat B."/>
            <person name="Martinez A.T."/>
            <person name="Otillar R."/>
            <person name="Spatafora J.W."/>
            <person name="Yadav J.S."/>
            <person name="Aerts A."/>
            <person name="Benoit I."/>
            <person name="Boyd A."/>
            <person name="Carlson A."/>
            <person name="Copeland A."/>
            <person name="Coutinho P.M."/>
            <person name="de Vries R.P."/>
            <person name="Ferreira P."/>
            <person name="Findley K."/>
            <person name="Foster B."/>
            <person name="Gaskell J."/>
            <person name="Glotzer D."/>
            <person name="Gorecki P."/>
            <person name="Heitman J."/>
            <person name="Hesse C."/>
            <person name="Hori C."/>
            <person name="Igarashi K."/>
            <person name="Jurgens J.A."/>
            <person name="Kallen N."/>
            <person name="Kersten P."/>
            <person name="Kohler A."/>
            <person name="Kuees U."/>
            <person name="Kumar T.K.A."/>
            <person name="Kuo A."/>
            <person name="LaButti K."/>
            <person name="Larrondo L.F."/>
            <person name="Lindquist E."/>
            <person name="Ling A."/>
            <person name="Lombard V."/>
            <person name="Lucas S."/>
            <person name="Lundell T."/>
            <person name="Martin R."/>
            <person name="McLaughlin D.J."/>
            <person name="Morgenstern I."/>
            <person name="Morin E."/>
            <person name="Murat C."/>
            <person name="Nagy L.G."/>
            <person name="Nolan M."/>
            <person name="Ohm R.A."/>
            <person name="Patyshakuliyeva A."/>
            <person name="Rokas A."/>
            <person name="Ruiz-Duenas F.J."/>
            <person name="Sabat G."/>
            <person name="Salamov A."/>
            <person name="Samejima M."/>
            <person name="Schmutz J."/>
            <person name="Slot J.C."/>
            <person name="St John F."/>
            <person name="Stenlid J."/>
            <person name="Sun H."/>
            <person name="Sun S."/>
            <person name="Syed K."/>
            <person name="Tsang A."/>
            <person name="Wiebenga A."/>
            <person name="Young D."/>
            <person name="Pisabarro A."/>
            <person name="Eastwood D.C."/>
            <person name="Martin F."/>
            <person name="Cullen D."/>
            <person name="Grigoriev I.V."/>
            <person name="Hibbett D.S."/>
        </authorList>
    </citation>
    <scope>NUCLEOTIDE SEQUENCE [LARGE SCALE GENOMIC DNA]</scope>
    <source>
        <strain evidence="1 2">ATCC 11539</strain>
    </source>
</reference>
<dbReference type="AlphaFoldDB" id="S7S2N5"/>
<name>S7S2N5_GLOTA</name>
<gene>
    <name evidence="1" type="ORF">GLOTRDRAFT_123787</name>
</gene>
<dbReference type="RefSeq" id="XP_007860523.1">
    <property type="nucleotide sequence ID" value="XM_007862332.1"/>
</dbReference>
<dbReference type="KEGG" id="gtr:GLOTRDRAFT_123787"/>
<dbReference type="EMBL" id="KB469296">
    <property type="protein sequence ID" value="EPQ60029.1"/>
    <property type="molecule type" value="Genomic_DNA"/>
</dbReference>
<organism evidence="1 2">
    <name type="scientific">Gloeophyllum trabeum (strain ATCC 11539 / FP-39264 / Madison 617)</name>
    <name type="common">Brown rot fungus</name>
    <dbReference type="NCBI Taxonomy" id="670483"/>
    <lineage>
        <taxon>Eukaryota</taxon>
        <taxon>Fungi</taxon>
        <taxon>Dikarya</taxon>
        <taxon>Basidiomycota</taxon>
        <taxon>Agaricomycotina</taxon>
        <taxon>Agaricomycetes</taxon>
        <taxon>Gloeophyllales</taxon>
        <taxon>Gloeophyllaceae</taxon>
        <taxon>Gloeophyllum</taxon>
    </lineage>
</organism>
<dbReference type="HOGENOM" id="CLU_2483573_0_0_1"/>
<sequence length="87" mass="9619">MVFLEHGEDEENTALADMVGRFVMIHWSAEEVRHSFNHIIGGIEDGHFLLVPGKLLRNGSLRDYERAEPCAAVGTPGSAFVGRVFAH</sequence>
<evidence type="ECO:0000313" key="1">
    <source>
        <dbReference type="EMBL" id="EPQ60029.1"/>
    </source>
</evidence>
<proteinExistence type="predicted"/>
<protein>
    <submittedName>
        <fullName evidence="1">Uncharacterized protein</fullName>
    </submittedName>
</protein>
<accession>S7S2N5</accession>
<dbReference type="Proteomes" id="UP000030669">
    <property type="component" value="Unassembled WGS sequence"/>
</dbReference>